<keyword evidence="3" id="KW-1185">Reference proteome</keyword>
<feature type="transmembrane region" description="Helical" evidence="1">
    <location>
        <begin position="73"/>
        <end position="93"/>
    </location>
</feature>
<dbReference type="Proteomes" id="UP000077177">
    <property type="component" value="Chromosome"/>
</dbReference>
<evidence type="ECO:0000256" key="1">
    <source>
        <dbReference type="SAM" id="Phobius"/>
    </source>
</evidence>
<evidence type="ECO:0000313" key="3">
    <source>
        <dbReference type="Proteomes" id="UP000077177"/>
    </source>
</evidence>
<dbReference type="InterPro" id="IPR046674">
    <property type="entry name" value="DUF6544"/>
</dbReference>
<name>A0A172TV45_9BACT</name>
<reference evidence="2 3" key="2">
    <citation type="journal article" date="2016" name="Int. J. Syst. Evol. Microbiol.">
        <title>Flavisolibacter tropicus sp. nov., isolated from tropical soil.</title>
        <authorList>
            <person name="Lee J.J."/>
            <person name="Kang M.S."/>
            <person name="Kim G.S."/>
            <person name="Lee C.S."/>
            <person name="Lim S."/>
            <person name="Lee J."/>
            <person name="Roh S.H."/>
            <person name="Kang H."/>
            <person name="Ha J.M."/>
            <person name="Bae S."/>
            <person name="Jung H.Y."/>
            <person name="Kim M.K."/>
        </authorList>
    </citation>
    <scope>NUCLEOTIDE SEQUENCE [LARGE SCALE GENOMIC DNA]</scope>
    <source>
        <strain evidence="2 3">LCS9</strain>
    </source>
</reference>
<reference evidence="3" key="1">
    <citation type="submission" date="2015-01" db="EMBL/GenBank/DDBJ databases">
        <title>Flavisolibacter sp./LCS9/ whole genome sequencing.</title>
        <authorList>
            <person name="Kim M.K."/>
            <person name="Srinivasan S."/>
            <person name="Lee J.-J."/>
        </authorList>
    </citation>
    <scope>NUCLEOTIDE SEQUENCE [LARGE SCALE GENOMIC DNA]</scope>
    <source>
        <strain evidence="3">LCS9</strain>
    </source>
</reference>
<sequence>MFRILFLFILVLHGLIHLIGFVTAWRLYTVKDFSEPAWLTLSETRLKIVGMLWLVSSILFVLTSMVYGLHKEWWWVVAFGAIVLSQLLIFLYWKDAKAGTVINIVILMVAIVAAANWHFTNRVNTEVDILFQHESKEGQRVEEAQLSHLPMPVQRWLRRSGIVGKEIIQSVRLKQEGLMRMKPSQKNWIKAQAVQYITIDKPGFVWSVKMDVIPLLSINGRDLYYNGHGQMAIKLFSLVNIVNAADPKIDQGSLQRWLAEIGWYPSAALNPYIQWDGINEAAAKATVTEGGTSGSVIFFFTSDGDLLRMEADRYMGGGNKATLEKWKVQSKAYGSFNGVRIPVESEAAWHLKDGEFIWYKLKIKDVEFNKPQRF</sequence>
<evidence type="ECO:0000313" key="2">
    <source>
        <dbReference type="EMBL" id="ANE50754.1"/>
    </source>
</evidence>
<feature type="transmembrane region" description="Helical" evidence="1">
    <location>
        <begin position="6"/>
        <end position="28"/>
    </location>
</feature>
<organism evidence="2 3">
    <name type="scientific">Flavisolibacter tropicus</name>
    <dbReference type="NCBI Taxonomy" id="1492898"/>
    <lineage>
        <taxon>Bacteria</taxon>
        <taxon>Pseudomonadati</taxon>
        <taxon>Bacteroidota</taxon>
        <taxon>Chitinophagia</taxon>
        <taxon>Chitinophagales</taxon>
        <taxon>Chitinophagaceae</taxon>
        <taxon>Flavisolibacter</taxon>
    </lineage>
</organism>
<gene>
    <name evidence="2" type="ORF">SY85_09840</name>
</gene>
<protein>
    <submittedName>
        <fullName evidence="2">Uncharacterized protein</fullName>
    </submittedName>
</protein>
<dbReference type="AlphaFoldDB" id="A0A172TV45"/>
<dbReference type="EMBL" id="CP011390">
    <property type="protein sequence ID" value="ANE50754.1"/>
    <property type="molecule type" value="Genomic_DNA"/>
</dbReference>
<keyword evidence="1" id="KW-1133">Transmembrane helix</keyword>
<keyword evidence="1" id="KW-0812">Transmembrane</keyword>
<dbReference type="RefSeq" id="WP_066404039.1">
    <property type="nucleotide sequence ID" value="NZ_CP011390.1"/>
</dbReference>
<feature type="transmembrane region" description="Helical" evidence="1">
    <location>
        <begin position="48"/>
        <end position="67"/>
    </location>
</feature>
<feature type="transmembrane region" description="Helical" evidence="1">
    <location>
        <begin position="100"/>
        <end position="119"/>
    </location>
</feature>
<proteinExistence type="predicted"/>
<keyword evidence="1" id="KW-0472">Membrane</keyword>
<dbReference type="OrthoDB" id="9786534at2"/>
<accession>A0A172TV45</accession>
<dbReference type="Pfam" id="PF20181">
    <property type="entry name" value="DUF6544"/>
    <property type="match status" value="1"/>
</dbReference>
<dbReference type="STRING" id="1492898.SY85_09840"/>
<dbReference type="KEGG" id="fla:SY85_09840"/>